<accession>A0A840A7V7</accession>
<comment type="caution">
    <text evidence="2">The sequence shown here is derived from an EMBL/GenBank/DDBJ whole genome shotgun (WGS) entry which is preliminary data.</text>
</comment>
<evidence type="ECO:0000256" key="1">
    <source>
        <dbReference type="SAM" id="Phobius"/>
    </source>
</evidence>
<evidence type="ECO:0000313" key="2">
    <source>
        <dbReference type="EMBL" id="MBB3896616.1"/>
    </source>
</evidence>
<reference evidence="2 3" key="1">
    <citation type="submission" date="2020-08" db="EMBL/GenBank/DDBJ databases">
        <title>Genomic Encyclopedia of Type Strains, Phase IV (KMG-IV): sequencing the most valuable type-strain genomes for metagenomic binning, comparative biology and taxonomic classification.</title>
        <authorList>
            <person name="Goeker M."/>
        </authorList>
    </citation>
    <scope>NUCLEOTIDE SEQUENCE [LARGE SCALE GENOMIC DNA]</scope>
    <source>
        <strain evidence="2 3">DSM 19979</strain>
    </source>
</reference>
<feature type="transmembrane region" description="Helical" evidence="1">
    <location>
        <begin position="12"/>
        <end position="36"/>
    </location>
</feature>
<dbReference type="Pfam" id="PF20134">
    <property type="entry name" value="DUF6524"/>
    <property type="match status" value="1"/>
</dbReference>
<dbReference type="AlphaFoldDB" id="A0A840A7V7"/>
<dbReference type="InterPro" id="IPR045387">
    <property type="entry name" value="DUF6524"/>
</dbReference>
<name>A0A840A7V7_9PROT</name>
<feature type="transmembrane region" description="Helical" evidence="1">
    <location>
        <begin position="42"/>
        <end position="62"/>
    </location>
</feature>
<dbReference type="RefSeq" id="WP_184381591.1">
    <property type="nucleotide sequence ID" value="NZ_JACIDJ010000001.1"/>
</dbReference>
<gene>
    <name evidence="2" type="ORF">GGQ83_000042</name>
</gene>
<keyword evidence="1" id="KW-0812">Transmembrane</keyword>
<dbReference type="Proteomes" id="UP000553193">
    <property type="component" value="Unassembled WGS sequence"/>
</dbReference>
<evidence type="ECO:0000313" key="3">
    <source>
        <dbReference type="Proteomes" id="UP000553193"/>
    </source>
</evidence>
<feature type="transmembrane region" description="Helical" evidence="1">
    <location>
        <begin position="100"/>
        <end position="120"/>
    </location>
</feature>
<keyword evidence="3" id="KW-1185">Reference proteome</keyword>
<protein>
    <submittedName>
        <fullName evidence="2">Uncharacterized protein</fullName>
    </submittedName>
</protein>
<keyword evidence="1" id="KW-0472">Membrane</keyword>
<organism evidence="2 3">
    <name type="scientific">Roseococcus suduntuyensis</name>
    <dbReference type="NCBI Taxonomy" id="455361"/>
    <lineage>
        <taxon>Bacteria</taxon>
        <taxon>Pseudomonadati</taxon>
        <taxon>Pseudomonadota</taxon>
        <taxon>Alphaproteobacteria</taxon>
        <taxon>Acetobacterales</taxon>
        <taxon>Roseomonadaceae</taxon>
        <taxon>Roseococcus</taxon>
    </lineage>
</organism>
<proteinExistence type="predicted"/>
<dbReference type="EMBL" id="JACIDJ010000001">
    <property type="protein sequence ID" value="MBB3896616.1"/>
    <property type="molecule type" value="Genomic_DNA"/>
</dbReference>
<keyword evidence="1" id="KW-1133">Transmembrane helix</keyword>
<sequence length="141" mass="15745">MTRFLRNIPIWGWFLLILLNVYVLYNPSGLSVFHLWAAPNEVALPVKLLVTAFALLGFGLYVYGAWRALGPIGLGIVTLIIVLCIWAADFYGLMDARDASVWSWLMQPLLAIVLTLGFQWPKLWKAATGRVEVEDPDTPAA</sequence>
<feature type="transmembrane region" description="Helical" evidence="1">
    <location>
        <begin position="69"/>
        <end position="88"/>
    </location>
</feature>